<proteinExistence type="predicted"/>
<dbReference type="Pfam" id="PF07583">
    <property type="entry name" value="PSCyt2"/>
    <property type="match status" value="1"/>
</dbReference>
<feature type="domain" description="DUF1549" evidence="2">
    <location>
        <begin position="54"/>
        <end position="266"/>
    </location>
</feature>
<feature type="signal peptide" evidence="1">
    <location>
        <begin position="1"/>
        <end position="19"/>
    </location>
</feature>
<dbReference type="InterPro" id="IPR011444">
    <property type="entry name" value="DUF1549"/>
</dbReference>
<evidence type="ECO:0000259" key="2">
    <source>
        <dbReference type="Pfam" id="PF07583"/>
    </source>
</evidence>
<reference evidence="4 5" key="1">
    <citation type="submission" date="2019-05" db="EMBL/GenBank/DDBJ databases">
        <title>Verrucobacter flavum gen. nov., sp. nov. a new member of the family Verrucomicrobiaceae.</title>
        <authorList>
            <person name="Szuroczki S."/>
            <person name="Abbaszade G."/>
            <person name="Szabo A."/>
            <person name="Felfoldi T."/>
            <person name="Schumann P."/>
            <person name="Boka K."/>
            <person name="Keki Z."/>
            <person name="Toumi M."/>
            <person name="Toth E."/>
        </authorList>
    </citation>
    <scope>NUCLEOTIDE SEQUENCE [LARGE SCALE GENOMIC DNA]</scope>
    <source>
        <strain evidence="4 5">MG-N-17</strain>
    </source>
</reference>
<accession>A0A5R8KHX4</accession>
<dbReference type="OrthoDB" id="227493at2"/>
<evidence type="ECO:0000259" key="3">
    <source>
        <dbReference type="Pfam" id="PF07587"/>
    </source>
</evidence>
<dbReference type="Proteomes" id="UP000306196">
    <property type="component" value="Unassembled WGS sequence"/>
</dbReference>
<keyword evidence="1" id="KW-0732">Signal</keyword>
<comment type="caution">
    <text evidence="4">The sequence shown here is derived from an EMBL/GenBank/DDBJ whole genome shotgun (WGS) entry which is preliminary data.</text>
</comment>
<organism evidence="4 5">
    <name type="scientific">Phragmitibacter flavus</name>
    <dbReference type="NCBI Taxonomy" id="2576071"/>
    <lineage>
        <taxon>Bacteria</taxon>
        <taxon>Pseudomonadati</taxon>
        <taxon>Verrucomicrobiota</taxon>
        <taxon>Verrucomicrobiia</taxon>
        <taxon>Verrucomicrobiales</taxon>
        <taxon>Verrucomicrobiaceae</taxon>
        <taxon>Phragmitibacter</taxon>
    </lineage>
</organism>
<evidence type="ECO:0000313" key="4">
    <source>
        <dbReference type="EMBL" id="TLD71882.1"/>
    </source>
</evidence>
<dbReference type="RefSeq" id="WP_138084886.1">
    <property type="nucleotide sequence ID" value="NZ_VAUV01000003.1"/>
</dbReference>
<dbReference type="EMBL" id="VAUV01000003">
    <property type="protein sequence ID" value="TLD71882.1"/>
    <property type="molecule type" value="Genomic_DNA"/>
</dbReference>
<evidence type="ECO:0000256" key="1">
    <source>
        <dbReference type="SAM" id="SignalP"/>
    </source>
</evidence>
<protein>
    <submittedName>
        <fullName evidence="4">DUF1553 domain-containing protein</fullName>
    </submittedName>
</protein>
<dbReference type="PANTHER" id="PTHR35889:SF3">
    <property type="entry name" value="F-BOX DOMAIN-CONTAINING PROTEIN"/>
    <property type="match status" value="1"/>
</dbReference>
<gene>
    <name evidence="4" type="ORF">FEM03_03920</name>
</gene>
<name>A0A5R8KHX4_9BACT</name>
<evidence type="ECO:0000313" key="5">
    <source>
        <dbReference type="Proteomes" id="UP000306196"/>
    </source>
</evidence>
<dbReference type="AlphaFoldDB" id="A0A5R8KHX4"/>
<sequence>MSACRLLFLGLCSLTAVLANERDVESAREFWSYRKPVEGELPVTVREGWARRELDFFVLSKLEAEGLEPSADAELVTLLRRVYFDLVGFLPSPNEVEVFVKLASVDVDLALAKTVNGLLASPRFGERWGRHWLDVARFAESNGREANLTFPHAWRYRDYVIDAVNADVPFDRFITEQVAGDLLPAKDAQERARLLVATGFLAMGAKGLGEFDKKLFAADLADEQLDAVSRSVMASSVACARCHDHFTEPFSMEDYYALAGIFKSTKTYFGNWVDSENNNDGDVLRLPEVKGQLIPNRSMTLKRKAELEASLVALDLGEKEDNEFMAKAKAEGRDLSADYTRLLQRGIGRYWQRGQIGGELRTVDEKGRALPLAMGVMDGEVIDSPMYERGEIGQPGSVVKRRFPKVFEVDGVEAPGSGSSGRLELARWLTSREHPLTARVMVNRVWRHLFGAGLVRTVDSFGFDGELPSHPELLDHLAVKFMERGWSVKAMVREMVLSRTYRQASDYREEGFEKDPDNRFLWRMSKRRLDAEVIRDSMLVVSGLMDFSRRPGSLVAEIPGQAASLIGFNEKIPKDLDGSRRRSVYLPVLRDLLPEAMEHFDVANPSLVTGDRSVTNGPLQALYLMNGTFVQEQAEGLAQRVMEAGVEGDDARVNKPFEICYNRDATSEELEMAREFFARTRSEMAVSEADAMKLFCQALLASGEFRNAD</sequence>
<keyword evidence="5" id="KW-1185">Reference proteome</keyword>
<dbReference type="Pfam" id="PF07587">
    <property type="entry name" value="PSD1"/>
    <property type="match status" value="1"/>
</dbReference>
<feature type="domain" description="DUF1553" evidence="3">
    <location>
        <begin position="421"/>
        <end position="676"/>
    </location>
</feature>
<feature type="chain" id="PRO_5024329806" evidence="1">
    <location>
        <begin position="20"/>
        <end position="709"/>
    </location>
</feature>
<dbReference type="InterPro" id="IPR022655">
    <property type="entry name" value="DUF1553"/>
</dbReference>
<dbReference type="PANTHER" id="PTHR35889">
    <property type="entry name" value="CYCLOINULO-OLIGOSACCHARIDE FRUCTANOTRANSFERASE-RELATED"/>
    <property type="match status" value="1"/>
</dbReference>